<evidence type="ECO:0000313" key="1">
    <source>
        <dbReference type="EMBL" id="JAD26971.1"/>
    </source>
</evidence>
<sequence>MVDDVITGDHAAEVHRVLFFPMNGLHSLATYIVSIVSRVYMTEVVTNKKKLKLALCTSLIKHIPLCH</sequence>
<reference evidence="1" key="1">
    <citation type="submission" date="2014-09" db="EMBL/GenBank/DDBJ databases">
        <authorList>
            <person name="Magalhaes I.L.F."/>
            <person name="Oliveira U."/>
            <person name="Santos F.R."/>
            <person name="Vidigal T.H.D.A."/>
            <person name="Brescovit A.D."/>
            <person name="Santos A.J."/>
        </authorList>
    </citation>
    <scope>NUCLEOTIDE SEQUENCE</scope>
    <source>
        <tissue evidence="1">Shoot tissue taken approximately 20 cm above the soil surface</tissue>
    </source>
</reference>
<dbReference type="EMBL" id="GBRH01270924">
    <property type="protein sequence ID" value="JAD26971.1"/>
    <property type="molecule type" value="Transcribed_RNA"/>
</dbReference>
<proteinExistence type="predicted"/>
<name>A0A0A8YKU3_ARUDO</name>
<dbReference type="AlphaFoldDB" id="A0A0A8YKU3"/>
<reference evidence="1" key="2">
    <citation type="journal article" date="2015" name="Data Brief">
        <title>Shoot transcriptome of the giant reed, Arundo donax.</title>
        <authorList>
            <person name="Barrero R.A."/>
            <person name="Guerrero F.D."/>
            <person name="Moolhuijzen P."/>
            <person name="Goolsby J.A."/>
            <person name="Tidwell J."/>
            <person name="Bellgard S.E."/>
            <person name="Bellgard M.I."/>
        </authorList>
    </citation>
    <scope>NUCLEOTIDE SEQUENCE</scope>
    <source>
        <tissue evidence="1">Shoot tissue taken approximately 20 cm above the soil surface</tissue>
    </source>
</reference>
<organism evidence="1">
    <name type="scientific">Arundo donax</name>
    <name type="common">Giant reed</name>
    <name type="synonym">Donax arundinaceus</name>
    <dbReference type="NCBI Taxonomy" id="35708"/>
    <lineage>
        <taxon>Eukaryota</taxon>
        <taxon>Viridiplantae</taxon>
        <taxon>Streptophyta</taxon>
        <taxon>Embryophyta</taxon>
        <taxon>Tracheophyta</taxon>
        <taxon>Spermatophyta</taxon>
        <taxon>Magnoliopsida</taxon>
        <taxon>Liliopsida</taxon>
        <taxon>Poales</taxon>
        <taxon>Poaceae</taxon>
        <taxon>PACMAD clade</taxon>
        <taxon>Arundinoideae</taxon>
        <taxon>Arundineae</taxon>
        <taxon>Arundo</taxon>
    </lineage>
</organism>
<accession>A0A0A8YKU3</accession>
<protein>
    <submittedName>
        <fullName evidence="1">Uncharacterized protein</fullName>
    </submittedName>
</protein>